<accession>A0ABP9D7T6</accession>
<evidence type="ECO:0000313" key="6">
    <source>
        <dbReference type="Proteomes" id="UP001501752"/>
    </source>
</evidence>
<dbReference type="Pfam" id="PF01609">
    <property type="entry name" value="DDE_Tnp_1"/>
    <property type="match status" value="1"/>
</dbReference>
<dbReference type="PANTHER" id="PTHR30007:SF0">
    <property type="entry name" value="TRANSPOSASE"/>
    <property type="match status" value="1"/>
</dbReference>
<reference evidence="4" key="3">
    <citation type="submission" date="2023-12" db="EMBL/GenBank/DDBJ databases">
        <authorList>
            <person name="Sun Q."/>
            <person name="Inoue M."/>
        </authorList>
    </citation>
    <scope>NUCLEOTIDE SEQUENCE</scope>
    <source>
        <strain evidence="4">JCM 13006</strain>
    </source>
</reference>
<dbReference type="PANTHER" id="PTHR30007">
    <property type="entry name" value="PHP DOMAIN PROTEIN"/>
    <property type="match status" value="1"/>
</dbReference>
<dbReference type="Pfam" id="PF13340">
    <property type="entry name" value="DUF4096"/>
    <property type="match status" value="1"/>
</dbReference>
<evidence type="ECO:0000256" key="1">
    <source>
        <dbReference type="SAM" id="MobiDB-lite"/>
    </source>
</evidence>
<dbReference type="EMBL" id="BAABIS010000001">
    <property type="protein sequence ID" value="GAA4874341.1"/>
    <property type="molecule type" value="Genomic_DNA"/>
</dbReference>
<dbReference type="InterPro" id="IPR025161">
    <property type="entry name" value="IS402-like_dom"/>
</dbReference>
<comment type="caution">
    <text evidence="4">The sequence shown here is derived from an EMBL/GenBank/DDBJ whole genome shotgun (WGS) entry which is preliminary data.</text>
</comment>
<evidence type="ECO:0000259" key="3">
    <source>
        <dbReference type="Pfam" id="PF13340"/>
    </source>
</evidence>
<feature type="region of interest" description="Disordered" evidence="1">
    <location>
        <begin position="113"/>
        <end position="136"/>
    </location>
</feature>
<dbReference type="EMBL" id="BAABIS010000001">
    <property type="protein sequence ID" value="GAA4831327.1"/>
    <property type="molecule type" value="Genomic_DNA"/>
</dbReference>
<name>A0ABP9D7T6_9ACTN</name>
<dbReference type="Proteomes" id="UP001501752">
    <property type="component" value="Unassembled WGS sequence"/>
</dbReference>
<feature type="compositionally biased region" description="Polar residues" evidence="1">
    <location>
        <begin position="125"/>
        <end position="134"/>
    </location>
</feature>
<evidence type="ECO:0000313" key="4">
    <source>
        <dbReference type="EMBL" id="GAA4831327.1"/>
    </source>
</evidence>
<keyword evidence="6" id="KW-1185">Reference proteome</keyword>
<feature type="domain" description="Insertion element IS402-like" evidence="3">
    <location>
        <begin position="27"/>
        <end position="102"/>
    </location>
</feature>
<gene>
    <name evidence="4" type="ORF">GCM10023235_01890</name>
    <name evidence="5" type="ORF">GCM10023235_61950</name>
</gene>
<organism evidence="4 6">
    <name type="scientific">Kitasatospora terrestris</name>
    <dbReference type="NCBI Taxonomy" id="258051"/>
    <lineage>
        <taxon>Bacteria</taxon>
        <taxon>Bacillati</taxon>
        <taxon>Actinomycetota</taxon>
        <taxon>Actinomycetes</taxon>
        <taxon>Kitasatosporales</taxon>
        <taxon>Streptomycetaceae</taxon>
        <taxon>Kitasatospora</taxon>
    </lineage>
</organism>
<feature type="domain" description="Transposase IS4-like" evidence="2">
    <location>
        <begin position="118"/>
        <end position="276"/>
    </location>
</feature>
<sequence length="307" mass="34023">MIFAATVSVKITAMCVCACKPSYSSSLTDAQWAAIEPLLPVRDPRRAGRPLKFPRRLVVDTVLYVLVSGCAWRLVPHDLAPWDAAYRWFRAWTADGTWNRVHDTLRERVRVADGRDPQPSAAVLDSQSARSHQGGQAIGYDAGKRVRGRKRHLLVDTCGLVLRAVVHSASVQDRAGAKLVLAGIRSSFPQVGPVWVDGGYVNVVDAGLVGWAAEHEGLEIVAVPRNADVKGFQVLPRRWVVERTFSWLGRCRRLARDYERKTAHAEAMIKVAMIRLMAARLAGEEIEPHGPIETEAARRLADDLKNE</sequence>
<dbReference type="InterPro" id="IPR002559">
    <property type="entry name" value="Transposase_11"/>
</dbReference>
<reference evidence="6" key="2">
    <citation type="journal article" date="2019" name="Int. J. Syst. Evol. Microbiol.">
        <title>The Global Catalogue of Microorganisms (GCM) 10K type strain sequencing project: providing services to taxonomists for standard genome sequencing and annotation.</title>
        <authorList>
            <consortium name="The Broad Institute Genomics Platform"/>
            <consortium name="The Broad Institute Genome Sequencing Center for Infectious Disease"/>
            <person name="Wu L."/>
            <person name="Ma J."/>
        </authorList>
    </citation>
    <scope>NUCLEOTIDE SEQUENCE [LARGE SCALE GENOMIC DNA]</scope>
    <source>
        <strain evidence="6">JCM 13006</strain>
    </source>
</reference>
<evidence type="ECO:0000259" key="2">
    <source>
        <dbReference type="Pfam" id="PF01609"/>
    </source>
</evidence>
<dbReference type="NCBIfam" id="NF033580">
    <property type="entry name" value="transpos_IS5_3"/>
    <property type="match status" value="1"/>
</dbReference>
<evidence type="ECO:0000313" key="5">
    <source>
        <dbReference type="EMBL" id="GAA4874341.1"/>
    </source>
</evidence>
<reference evidence="4" key="1">
    <citation type="journal article" date="2014" name="Int. J. Syst. Evol. Microbiol.">
        <title>Complete genome of a new Firmicutes species belonging to the dominant human colonic microbiota ('Ruminococcus bicirculans') reveals two chromosomes and a selective capacity to utilize plant glucans.</title>
        <authorList>
            <consortium name="NISC Comparative Sequencing Program"/>
            <person name="Wegmann U."/>
            <person name="Louis P."/>
            <person name="Goesmann A."/>
            <person name="Henrissat B."/>
            <person name="Duncan S.H."/>
            <person name="Flint H.J."/>
        </authorList>
    </citation>
    <scope>NUCLEOTIDE SEQUENCE</scope>
    <source>
        <strain evidence="4">JCM 13006</strain>
    </source>
</reference>
<protein>
    <submittedName>
        <fullName evidence="4">IS5-like element ISMac15 family transposase</fullName>
    </submittedName>
</protein>
<proteinExistence type="predicted"/>